<comment type="function">
    <text evidence="1">Kinase involved in the biosynthesis of the core oligosaccharide region of lipopolysaccharide (LPS). Catalyzes the phosphorylation of heptose I (HepI), the first heptose added to the Kdo2-lipid A module.</text>
</comment>
<sequence>MLQLEQPFKQAWAHSDPYAEILALQGETFRQVEARRTMRFDFAGESYFVKYHRGTALKEVLKNLITLRLPVLGAKNEWLAVQHLQSVKVPTMTCYGYGQRHWNPLQRESFIVTKDLNPAISLEDYCANWAIQPPPYHVKRALIKQLARTVATMHRSGLNHRDCYICHFLLALPYDAEQTDPTLSVIDLHRAQIWKKMPVRWRDKDLIALYYSSFPLGLSLRDYCYFLAEYFSCPVREVFRREGRLIRQAQQKAEKIKQRTLRKNL</sequence>
<keyword evidence="1" id="KW-0547">Nucleotide-binding</keyword>
<evidence type="ECO:0000313" key="3">
    <source>
        <dbReference type="EMBL" id="SER05211.1"/>
    </source>
</evidence>
<dbReference type="AlphaFoldDB" id="A0A1H9L128"/>
<accession>A0A1H9L128</accession>
<dbReference type="Pfam" id="PF06293">
    <property type="entry name" value="Kdo"/>
    <property type="match status" value="1"/>
</dbReference>
<dbReference type="NCBIfam" id="NF011703">
    <property type="entry name" value="PRK15123.1"/>
    <property type="match status" value="1"/>
</dbReference>
<keyword evidence="1" id="KW-0448">Lipopolysaccharide biosynthesis</keyword>
<dbReference type="RefSeq" id="WP_092677332.1">
    <property type="nucleotide sequence ID" value="NZ_FOGC01000010.1"/>
</dbReference>
<dbReference type="OrthoDB" id="9782725at2"/>
<dbReference type="GO" id="GO:0009244">
    <property type="term" value="P:lipopolysaccharide core region biosynthetic process"/>
    <property type="evidence" value="ECO:0007669"/>
    <property type="project" value="UniProtKB-UniRule"/>
</dbReference>
<evidence type="ECO:0000313" key="4">
    <source>
        <dbReference type="Proteomes" id="UP000242515"/>
    </source>
</evidence>
<comment type="pathway">
    <text evidence="1">Bacterial outer membrane biogenesis; LPS core biosynthesis.</text>
</comment>
<dbReference type="STRING" id="988801.SAMN05216522_110128"/>
<dbReference type="GO" id="GO:0016301">
    <property type="term" value="F:kinase activity"/>
    <property type="evidence" value="ECO:0007669"/>
    <property type="project" value="UniProtKB-UniRule"/>
</dbReference>
<dbReference type="EMBL" id="FOGC01000010">
    <property type="protein sequence ID" value="SER05211.1"/>
    <property type="molecule type" value="Genomic_DNA"/>
</dbReference>
<keyword evidence="1 3" id="KW-0808">Transferase</keyword>
<organism evidence="3 4">
    <name type="scientific">Rosenbergiella nectarea</name>
    <dbReference type="NCBI Taxonomy" id="988801"/>
    <lineage>
        <taxon>Bacteria</taxon>
        <taxon>Pseudomonadati</taxon>
        <taxon>Pseudomonadota</taxon>
        <taxon>Gammaproteobacteria</taxon>
        <taxon>Enterobacterales</taxon>
        <taxon>Erwiniaceae</taxon>
        <taxon>Rosenbergiella</taxon>
    </lineage>
</organism>
<dbReference type="PIRSF" id="PIRSF037318">
    <property type="entry name" value="RfaP"/>
    <property type="match status" value="1"/>
</dbReference>
<keyword evidence="1" id="KW-0067">ATP-binding</keyword>
<dbReference type="UniPathway" id="UPA00958"/>
<comment type="similarity">
    <text evidence="1">Belongs to the protein kinase superfamily. KdkA/rfaP family.</text>
</comment>
<dbReference type="GO" id="GO:0005524">
    <property type="term" value="F:ATP binding"/>
    <property type="evidence" value="ECO:0007669"/>
    <property type="project" value="UniProtKB-UniRule"/>
</dbReference>
<protein>
    <recommendedName>
        <fullName evidence="1">Lipopolysaccharide core heptose(I) kinase</fullName>
        <ecNumber evidence="1">2.7.1.-</ecNumber>
    </recommendedName>
</protein>
<dbReference type="InterPro" id="IPR017172">
    <property type="entry name" value="Lsacc_core_hep_kinase_RfaP"/>
</dbReference>
<keyword evidence="4" id="KW-1185">Reference proteome</keyword>
<evidence type="ECO:0000256" key="2">
    <source>
        <dbReference type="PIRSR" id="PIRSR037318-50"/>
    </source>
</evidence>
<dbReference type="InterPro" id="IPR011009">
    <property type="entry name" value="Kinase-like_dom_sf"/>
</dbReference>
<dbReference type="EC" id="2.7.1.-" evidence="1"/>
<dbReference type="Proteomes" id="UP000242515">
    <property type="component" value="Unassembled WGS sequence"/>
</dbReference>
<reference evidence="4" key="1">
    <citation type="submission" date="2016-10" db="EMBL/GenBank/DDBJ databases">
        <authorList>
            <person name="Varghese N."/>
            <person name="Submissions S."/>
        </authorList>
    </citation>
    <scope>NUCLEOTIDE SEQUENCE [LARGE SCALE GENOMIC DNA]</scope>
    <source>
        <strain evidence="4">8N4</strain>
    </source>
</reference>
<proteinExistence type="inferred from homology"/>
<name>A0A1H9L128_9GAMM</name>
<dbReference type="SUPFAM" id="SSF56112">
    <property type="entry name" value="Protein kinase-like (PK-like)"/>
    <property type="match status" value="1"/>
</dbReference>
<evidence type="ECO:0000256" key="1">
    <source>
        <dbReference type="PIRNR" id="PIRNR037318"/>
    </source>
</evidence>
<keyword evidence="1" id="KW-0418">Kinase</keyword>
<gene>
    <name evidence="3" type="ORF">SAMN05216522_110128</name>
</gene>
<feature type="active site" evidence="2">
    <location>
        <position position="162"/>
    </location>
</feature>